<dbReference type="GO" id="GO:0090071">
    <property type="term" value="P:negative regulation of ribosome biogenesis"/>
    <property type="evidence" value="ECO:0007669"/>
    <property type="project" value="UniProtKB-UniRule"/>
</dbReference>
<dbReference type="GO" id="GO:0042256">
    <property type="term" value="P:cytosolic ribosome assembly"/>
    <property type="evidence" value="ECO:0007669"/>
    <property type="project" value="UniProtKB-UniRule"/>
</dbReference>
<dbReference type="InterPro" id="IPR004394">
    <property type="entry name" value="Iojap/RsfS/C7orf30"/>
</dbReference>
<organism evidence="3 4">
    <name type="scientific">Candidatus Danuiimicrobium aquiferis</name>
    <dbReference type="NCBI Taxonomy" id="1801832"/>
    <lineage>
        <taxon>Bacteria</taxon>
        <taxon>Pseudomonadati</taxon>
        <taxon>Candidatus Omnitrophota</taxon>
        <taxon>Candidatus Danuiimicrobium</taxon>
    </lineage>
</organism>
<dbReference type="PANTHER" id="PTHR21043:SF0">
    <property type="entry name" value="MITOCHONDRIAL ASSEMBLY OF RIBOSOMAL LARGE SUBUNIT PROTEIN 1"/>
    <property type="match status" value="1"/>
</dbReference>
<name>A0A1G1KVF1_9BACT</name>
<evidence type="ECO:0000313" key="3">
    <source>
        <dbReference type="EMBL" id="OGW96944.1"/>
    </source>
</evidence>
<keyword evidence="2" id="KW-0963">Cytoplasm</keyword>
<protein>
    <recommendedName>
        <fullName evidence="2">Ribosomal silencing factor RsfS</fullName>
    </recommendedName>
</protein>
<gene>
    <name evidence="2" type="primary">rsfS</name>
    <name evidence="3" type="ORF">A3G33_02985</name>
</gene>
<dbReference type="GO" id="GO:0043023">
    <property type="term" value="F:ribosomal large subunit binding"/>
    <property type="evidence" value="ECO:0007669"/>
    <property type="project" value="TreeGrafter"/>
</dbReference>
<comment type="caution">
    <text evidence="3">The sequence shown here is derived from an EMBL/GenBank/DDBJ whole genome shotgun (WGS) entry which is preliminary data.</text>
</comment>
<dbReference type="InterPro" id="IPR043519">
    <property type="entry name" value="NT_sf"/>
</dbReference>
<dbReference type="NCBIfam" id="TIGR00090">
    <property type="entry name" value="rsfS_iojap_ybeB"/>
    <property type="match status" value="1"/>
</dbReference>
<dbReference type="EMBL" id="MHFR01000045">
    <property type="protein sequence ID" value="OGW96944.1"/>
    <property type="molecule type" value="Genomic_DNA"/>
</dbReference>
<reference evidence="3 4" key="1">
    <citation type="journal article" date="2016" name="Nat. Commun.">
        <title>Thousands of microbial genomes shed light on interconnected biogeochemical processes in an aquifer system.</title>
        <authorList>
            <person name="Anantharaman K."/>
            <person name="Brown C.T."/>
            <person name="Hug L.A."/>
            <person name="Sharon I."/>
            <person name="Castelle C.J."/>
            <person name="Probst A.J."/>
            <person name="Thomas B.C."/>
            <person name="Singh A."/>
            <person name="Wilkins M.J."/>
            <person name="Karaoz U."/>
            <person name="Brodie E.L."/>
            <person name="Williams K.H."/>
            <person name="Hubbard S.S."/>
            <person name="Banfield J.F."/>
        </authorList>
    </citation>
    <scope>NUCLEOTIDE SEQUENCE [LARGE SCALE GENOMIC DNA]</scope>
</reference>
<dbReference type="HAMAP" id="MF_01477">
    <property type="entry name" value="Iojap_RsfS"/>
    <property type="match status" value="1"/>
</dbReference>
<comment type="similarity">
    <text evidence="1 2">Belongs to the Iojap/RsfS family.</text>
</comment>
<keyword evidence="2" id="KW-0810">Translation regulation</keyword>
<evidence type="ECO:0000313" key="4">
    <source>
        <dbReference type="Proteomes" id="UP000178187"/>
    </source>
</evidence>
<dbReference type="GO" id="GO:0017148">
    <property type="term" value="P:negative regulation of translation"/>
    <property type="evidence" value="ECO:0007669"/>
    <property type="project" value="UniProtKB-UniRule"/>
</dbReference>
<evidence type="ECO:0000256" key="2">
    <source>
        <dbReference type="HAMAP-Rule" id="MF_01477"/>
    </source>
</evidence>
<dbReference type="Proteomes" id="UP000178187">
    <property type="component" value="Unassembled WGS sequence"/>
</dbReference>
<evidence type="ECO:0000256" key="1">
    <source>
        <dbReference type="ARBA" id="ARBA00010574"/>
    </source>
</evidence>
<dbReference type="AlphaFoldDB" id="A0A1G1KVF1"/>
<dbReference type="SUPFAM" id="SSF81301">
    <property type="entry name" value="Nucleotidyltransferase"/>
    <property type="match status" value="1"/>
</dbReference>
<comment type="function">
    <text evidence="2">Functions as a ribosomal silencing factor. Interacts with ribosomal protein uL14 (rplN), blocking formation of intersubunit bridge B8. Prevents association of the 30S and 50S ribosomal subunits and the formation of functional ribosomes, thus repressing translation.</text>
</comment>
<comment type="subcellular location">
    <subcellularLocation>
        <location evidence="2">Cytoplasm</location>
    </subcellularLocation>
</comment>
<dbReference type="GO" id="GO:0005737">
    <property type="term" value="C:cytoplasm"/>
    <property type="evidence" value="ECO:0007669"/>
    <property type="project" value="UniProtKB-SubCell"/>
</dbReference>
<dbReference type="PANTHER" id="PTHR21043">
    <property type="entry name" value="IOJAP SUPERFAMILY ORTHOLOG"/>
    <property type="match status" value="1"/>
</dbReference>
<accession>A0A1G1KVF1</accession>
<proteinExistence type="inferred from homology"/>
<comment type="subunit">
    <text evidence="2">Interacts with ribosomal protein uL14 (rplN).</text>
</comment>
<keyword evidence="2" id="KW-0678">Repressor</keyword>
<sequence>MNARNIVLLAKNAAEEKMGVDPVVLDVRELTDIADYFLIVHGTSDRHVRTLADHIMDVLDQNNVRVAHVEGLTSAKWVLLDYSNVMIHVFYYETRSYYHLGRLWGEAKVVKTIKGTKKNEKRTKKAGRPHSS</sequence>
<dbReference type="Gene3D" id="3.30.460.10">
    <property type="entry name" value="Beta Polymerase, domain 2"/>
    <property type="match status" value="1"/>
</dbReference>
<dbReference type="Pfam" id="PF02410">
    <property type="entry name" value="RsfS"/>
    <property type="match status" value="1"/>
</dbReference>